<proteinExistence type="predicted"/>
<dbReference type="InterPro" id="IPR013783">
    <property type="entry name" value="Ig-like_fold"/>
</dbReference>
<feature type="signal peptide" evidence="2">
    <location>
        <begin position="1"/>
        <end position="25"/>
    </location>
</feature>
<name>A0ABM1AG05_APLCA</name>
<evidence type="ECO:0000256" key="1">
    <source>
        <dbReference type="SAM" id="Coils"/>
    </source>
</evidence>
<feature type="coiled-coil region" evidence="1">
    <location>
        <begin position="174"/>
        <end position="215"/>
    </location>
</feature>
<evidence type="ECO:0000313" key="3">
    <source>
        <dbReference type="Proteomes" id="UP000694888"/>
    </source>
</evidence>
<sequence>MWSVGVPGMALFSLGLLGHFALSTAQHMHASPANFTPGLTENLVLSCNIHSLLSAVSDIFVLQIDKEEGGNLAPIATVTKSGVTINTSRLQKRVNATGNLDLIGNAPYLNVTLDSPVEQDSGNYICAVSVMDMFGKLVKLEYNITVTFSKITFEEMTDIISKLTSHVTDILEENKLLKQTNNLLTSRLDKLEINLQQEKDKNNQSDSDLEHLLEDLKKNISACSNTCSAPISPPTTVLSNPSTTVSSTVVSNKDIQDLRKNQLFLQLSVDYLSNTTNKMIDDNLVVKVKVDDLVKRLSAVEQLSGKTNLNLMALQAGIQVGRSIIAYAGTFTTGDLNQGSVTAATHMFKGDVARVKITQTSQIPITLVGDSCLFSGVYIS</sequence>
<keyword evidence="2" id="KW-0732">Signal</keyword>
<evidence type="ECO:0000313" key="4">
    <source>
        <dbReference type="RefSeq" id="XP_012946917.1"/>
    </source>
</evidence>
<accession>A0ABM1AG05</accession>
<protein>
    <submittedName>
        <fullName evidence="4">Uncharacterized protein LOC106014222</fullName>
    </submittedName>
</protein>
<evidence type="ECO:0000256" key="2">
    <source>
        <dbReference type="SAM" id="SignalP"/>
    </source>
</evidence>
<keyword evidence="1" id="KW-0175">Coiled coil</keyword>
<feature type="chain" id="PRO_5045316969" evidence="2">
    <location>
        <begin position="26"/>
        <end position="380"/>
    </location>
</feature>
<dbReference type="Gene3D" id="2.60.40.10">
    <property type="entry name" value="Immunoglobulins"/>
    <property type="match status" value="1"/>
</dbReference>
<organism evidence="3 4">
    <name type="scientific">Aplysia californica</name>
    <name type="common">California sea hare</name>
    <dbReference type="NCBI Taxonomy" id="6500"/>
    <lineage>
        <taxon>Eukaryota</taxon>
        <taxon>Metazoa</taxon>
        <taxon>Spiralia</taxon>
        <taxon>Lophotrochozoa</taxon>
        <taxon>Mollusca</taxon>
        <taxon>Gastropoda</taxon>
        <taxon>Heterobranchia</taxon>
        <taxon>Euthyneura</taxon>
        <taxon>Tectipleura</taxon>
        <taxon>Aplysiida</taxon>
        <taxon>Aplysioidea</taxon>
        <taxon>Aplysiidae</taxon>
        <taxon>Aplysia</taxon>
    </lineage>
</organism>
<dbReference type="GeneID" id="106014222"/>
<dbReference type="RefSeq" id="XP_012946917.1">
    <property type="nucleotide sequence ID" value="XM_013091463.2"/>
</dbReference>
<dbReference type="Proteomes" id="UP000694888">
    <property type="component" value="Unplaced"/>
</dbReference>
<reference evidence="4" key="1">
    <citation type="submission" date="2025-08" db="UniProtKB">
        <authorList>
            <consortium name="RefSeq"/>
        </authorList>
    </citation>
    <scope>IDENTIFICATION</scope>
</reference>
<keyword evidence="3" id="KW-1185">Reference proteome</keyword>
<gene>
    <name evidence="4" type="primary">LOC106014222</name>
</gene>